<protein>
    <submittedName>
        <fullName evidence="1">Uncharacterized protein</fullName>
    </submittedName>
</protein>
<dbReference type="EMBL" id="MN740668">
    <property type="protein sequence ID" value="QHU06866.1"/>
    <property type="molecule type" value="Genomic_DNA"/>
</dbReference>
<name>A0A6C0JPY2_9ZZZZ</name>
<dbReference type="AlphaFoldDB" id="A0A6C0JPY2"/>
<evidence type="ECO:0000313" key="1">
    <source>
        <dbReference type="EMBL" id="QHU06866.1"/>
    </source>
</evidence>
<organism evidence="1">
    <name type="scientific">viral metagenome</name>
    <dbReference type="NCBI Taxonomy" id="1070528"/>
    <lineage>
        <taxon>unclassified sequences</taxon>
        <taxon>metagenomes</taxon>
        <taxon>organismal metagenomes</taxon>
    </lineage>
</organism>
<accession>A0A6C0JPY2</accession>
<sequence length="125" mass="14781">MLSTTPSTTWISATNWRIYFDDEKRFVVESWESVKDQASFKRNSMGPKSYSNNLHDEFTRKIYYPISIEAEKSESGKILFLTFKISDTKVVMCDPKRKYRHKKFPVQTSNEIKELVEFVTERGLH</sequence>
<reference evidence="1" key="1">
    <citation type="journal article" date="2020" name="Nature">
        <title>Giant virus diversity and host interactions through global metagenomics.</title>
        <authorList>
            <person name="Schulz F."/>
            <person name="Roux S."/>
            <person name="Paez-Espino D."/>
            <person name="Jungbluth S."/>
            <person name="Walsh D.A."/>
            <person name="Denef V.J."/>
            <person name="McMahon K.D."/>
            <person name="Konstantinidis K.T."/>
            <person name="Eloe-Fadrosh E.A."/>
            <person name="Kyrpides N.C."/>
            <person name="Woyke T."/>
        </authorList>
    </citation>
    <scope>NUCLEOTIDE SEQUENCE</scope>
    <source>
        <strain evidence="1">GVMAG-S-1038524-41</strain>
    </source>
</reference>
<proteinExistence type="predicted"/>